<evidence type="ECO:0000313" key="2">
    <source>
        <dbReference type="EMBL" id="EMR65260.1"/>
    </source>
</evidence>
<organism evidence="2 3">
    <name type="scientific">Eutypa lata (strain UCR-EL1)</name>
    <name type="common">Grapevine dieback disease fungus</name>
    <name type="synonym">Eutypa armeniacae</name>
    <dbReference type="NCBI Taxonomy" id="1287681"/>
    <lineage>
        <taxon>Eukaryota</taxon>
        <taxon>Fungi</taxon>
        <taxon>Dikarya</taxon>
        <taxon>Ascomycota</taxon>
        <taxon>Pezizomycotina</taxon>
        <taxon>Sordariomycetes</taxon>
        <taxon>Xylariomycetidae</taxon>
        <taxon>Xylariales</taxon>
        <taxon>Diatrypaceae</taxon>
        <taxon>Eutypa</taxon>
    </lineage>
</organism>
<feature type="compositionally biased region" description="Polar residues" evidence="1">
    <location>
        <begin position="311"/>
        <end position="320"/>
    </location>
</feature>
<protein>
    <submittedName>
        <fullName evidence="2">Uncharacterized protein</fullName>
    </submittedName>
</protein>
<name>M7TEY5_EUTLA</name>
<dbReference type="OrthoDB" id="4768390at2759"/>
<evidence type="ECO:0000256" key="1">
    <source>
        <dbReference type="SAM" id="MobiDB-lite"/>
    </source>
</evidence>
<feature type="compositionally biased region" description="Low complexity" evidence="1">
    <location>
        <begin position="24"/>
        <end position="35"/>
    </location>
</feature>
<dbReference type="Pfam" id="PF12511">
    <property type="entry name" value="DUF3716"/>
    <property type="match status" value="1"/>
</dbReference>
<feature type="compositionally biased region" description="Basic residues" evidence="1">
    <location>
        <begin position="230"/>
        <end position="245"/>
    </location>
</feature>
<dbReference type="HOGENOM" id="CLU_679770_0_0_1"/>
<dbReference type="KEGG" id="ela:UCREL1_7763"/>
<proteinExistence type="predicted"/>
<gene>
    <name evidence="2" type="ORF">UCREL1_7763</name>
</gene>
<reference evidence="3" key="1">
    <citation type="journal article" date="2013" name="Genome Announc.">
        <title>Draft genome sequence of the grapevine dieback fungus Eutypa lata UCR-EL1.</title>
        <authorList>
            <person name="Blanco-Ulate B."/>
            <person name="Rolshausen P.E."/>
            <person name="Cantu D."/>
        </authorList>
    </citation>
    <scope>NUCLEOTIDE SEQUENCE [LARGE SCALE GENOMIC DNA]</scope>
    <source>
        <strain evidence="3">UCR-EL1</strain>
    </source>
</reference>
<feature type="region of interest" description="Disordered" evidence="1">
    <location>
        <begin position="193"/>
        <end position="251"/>
    </location>
</feature>
<accession>M7TEY5</accession>
<dbReference type="Proteomes" id="UP000012174">
    <property type="component" value="Unassembled WGS sequence"/>
</dbReference>
<dbReference type="InterPro" id="IPR022190">
    <property type="entry name" value="DUF3716"/>
</dbReference>
<keyword evidence="3" id="KW-1185">Reference proteome</keyword>
<dbReference type="STRING" id="1287681.M7TEY5"/>
<sequence length="405" mass="44210">MEPPSEKDPDFRSIVNDAAANWYSQRSISPSQPRSTYDDQRQSPQSNRGQSSTNSASNGISNGISSDITAWQTALLNLPEEFRNSTLPLHPLPQLLAVQPTLRQIEWNQYRQYGGFVPRTPHDFSSLMIYVSGQVNPNPCRRCILKNGPFARCIVSPPSVLAQSSLKHACANCTYQNQYKKCTNEPITKEELVRSQASRSVIARPSNAPPAPPAPRKPKGTGAAATGAGVRKHQHNGKDGRRRRVPLPSPSQDYGHMVQKLPSAQSISADSFADKLRQVRSWSPRSRRRMKAEVMQWQAAMATVEAEKVRSTTNNTTAGPQQAPVAPKLPFPTATPSSMFLPPTASISGSAPEIIEDEMQLDDGEEFEDGDESDGDGGGEEHGYEGDGPSWVGFDDAGPLLKPPL</sequence>
<dbReference type="AlphaFoldDB" id="M7TEY5"/>
<feature type="compositionally biased region" description="Low complexity" evidence="1">
    <location>
        <begin position="220"/>
        <end position="229"/>
    </location>
</feature>
<dbReference type="EMBL" id="KB706899">
    <property type="protein sequence ID" value="EMR65260.1"/>
    <property type="molecule type" value="Genomic_DNA"/>
</dbReference>
<feature type="region of interest" description="Disordered" evidence="1">
    <location>
        <begin position="22"/>
        <end position="61"/>
    </location>
</feature>
<feature type="compositionally biased region" description="Acidic residues" evidence="1">
    <location>
        <begin position="354"/>
        <end position="378"/>
    </location>
</feature>
<feature type="compositionally biased region" description="Low complexity" evidence="1">
    <location>
        <begin position="51"/>
        <end position="61"/>
    </location>
</feature>
<evidence type="ECO:0000313" key="3">
    <source>
        <dbReference type="Proteomes" id="UP000012174"/>
    </source>
</evidence>
<feature type="region of interest" description="Disordered" evidence="1">
    <location>
        <begin position="305"/>
        <end position="405"/>
    </location>
</feature>